<dbReference type="EMBL" id="PDUG01000002">
    <property type="protein sequence ID" value="PIC46860.1"/>
    <property type="molecule type" value="Genomic_DNA"/>
</dbReference>
<feature type="compositionally biased region" description="Basic and acidic residues" evidence="1">
    <location>
        <begin position="39"/>
        <end position="51"/>
    </location>
</feature>
<feature type="compositionally biased region" description="Polar residues" evidence="1">
    <location>
        <begin position="54"/>
        <end position="67"/>
    </location>
</feature>
<accession>A0A2G5V544</accession>
<protein>
    <submittedName>
        <fullName evidence="2">Uncharacterized protein</fullName>
    </submittedName>
</protein>
<name>A0A2G5V544_9PELO</name>
<evidence type="ECO:0000256" key="1">
    <source>
        <dbReference type="SAM" id="MobiDB-lite"/>
    </source>
</evidence>
<sequence>MAMANRQNRRDKLPPENESNGTHRLSSTSARRPPAIPTMKKDKINENRRLTATEVKSQRSTSSSPRTESAAPAPIY</sequence>
<organism evidence="2 3">
    <name type="scientific">Caenorhabditis nigoni</name>
    <dbReference type="NCBI Taxonomy" id="1611254"/>
    <lineage>
        <taxon>Eukaryota</taxon>
        <taxon>Metazoa</taxon>
        <taxon>Ecdysozoa</taxon>
        <taxon>Nematoda</taxon>
        <taxon>Chromadorea</taxon>
        <taxon>Rhabditida</taxon>
        <taxon>Rhabditina</taxon>
        <taxon>Rhabditomorpha</taxon>
        <taxon>Rhabditoidea</taxon>
        <taxon>Rhabditidae</taxon>
        <taxon>Peloderinae</taxon>
        <taxon>Caenorhabditis</taxon>
    </lineage>
</organism>
<gene>
    <name evidence="2" type="primary">Cnig_chr_II.g6414</name>
    <name evidence="2" type="ORF">B9Z55_006414</name>
</gene>
<evidence type="ECO:0000313" key="3">
    <source>
        <dbReference type="Proteomes" id="UP000230233"/>
    </source>
</evidence>
<reference evidence="3" key="1">
    <citation type="submission" date="2017-10" db="EMBL/GenBank/DDBJ databases">
        <title>Rapid genome shrinkage in a self-fertile nematode reveals novel sperm competition proteins.</title>
        <authorList>
            <person name="Yin D."/>
            <person name="Schwarz E.M."/>
            <person name="Thomas C.G."/>
            <person name="Felde R.L."/>
            <person name="Korf I.F."/>
            <person name="Cutter A.D."/>
            <person name="Schartner C.M."/>
            <person name="Ralston E.J."/>
            <person name="Meyer B.J."/>
            <person name="Haag E.S."/>
        </authorList>
    </citation>
    <scope>NUCLEOTIDE SEQUENCE [LARGE SCALE GENOMIC DNA]</scope>
    <source>
        <strain evidence="3">JU1422</strain>
    </source>
</reference>
<comment type="caution">
    <text evidence="2">The sequence shown here is derived from an EMBL/GenBank/DDBJ whole genome shotgun (WGS) entry which is preliminary data.</text>
</comment>
<proteinExistence type="predicted"/>
<evidence type="ECO:0000313" key="2">
    <source>
        <dbReference type="EMBL" id="PIC46860.1"/>
    </source>
</evidence>
<dbReference type="Proteomes" id="UP000230233">
    <property type="component" value="Chromosome II"/>
</dbReference>
<feature type="region of interest" description="Disordered" evidence="1">
    <location>
        <begin position="1"/>
        <end position="76"/>
    </location>
</feature>
<feature type="compositionally biased region" description="Polar residues" evidence="1">
    <location>
        <begin position="17"/>
        <end position="30"/>
    </location>
</feature>
<dbReference type="AlphaFoldDB" id="A0A2G5V544"/>
<keyword evidence="3" id="KW-1185">Reference proteome</keyword>